<sequence length="241" mass="26776">MGCPSPEVSGCCPPPLSVQKEVTSRAHTHAAMVVPAAPRELLLLLNRLLAQRRLQPALAALKGLRNGAVYGAKIRAPHALVMTFLFRTGSLEEKVRAILRATYQHSRNLACFVLLYKGAMALLRGAMGGQRKSVHAFLAASLGGWLVFGENNQVNSQINMYLLSRVLFAAARVGSEKGWLPTPARDPFPLFAALVWGSVLWLFEHQRHTLQPSLQSSMTYLYRDSDHWTDLTDFLIYNKRP</sequence>
<dbReference type="Proteomes" id="UP001318040">
    <property type="component" value="Chromosome 3"/>
</dbReference>
<evidence type="ECO:0000256" key="1">
    <source>
        <dbReference type="PIRNR" id="PIRNR013674"/>
    </source>
</evidence>
<accession>A0AAJ7X8X0</accession>
<name>A0AAJ7X8X0_PETMA</name>
<dbReference type="KEGG" id="pmrn:116951087"/>
<dbReference type="PANTHER" id="PTHR15460">
    <property type="entry name" value="PEROXISOMAL MEMBRANE PROTEIN 4"/>
    <property type="match status" value="1"/>
</dbReference>
<dbReference type="InterPro" id="IPR019531">
    <property type="entry name" value="Pmp4"/>
</dbReference>
<evidence type="ECO:0000313" key="2">
    <source>
        <dbReference type="Proteomes" id="UP001318040"/>
    </source>
</evidence>
<proteinExistence type="inferred from homology"/>
<dbReference type="CTD" id="11264"/>
<comment type="similarity">
    <text evidence="1">Belongs to the peroxisomal membrane protein PXMP2/4 family.</text>
</comment>
<evidence type="ECO:0000313" key="3">
    <source>
        <dbReference type="RefSeq" id="XP_032825367.1"/>
    </source>
</evidence>
<dbReference type="AlphaFoldDB" id="A0AAJ7X8X0"/>
<comment type="subunit">
    <text evidence="1">Interacts with PEX19.</text>
</comment>
<keyword evidence="1" id="KW-0576">Peroxisome</keyword>
<dbReference type="Pfam" id="PF02466">
    <property type="entry name" value="Tim17"/>
    <property type="match status" value="1"/>
</dbReference>
<gene>
    <name evidence="3" type="primary">PXMP4</name>
</gene>
<dbReference type="RefSeq" id="XP_032825367.1">
    <property type="nucleotide sequence ID" value="XM_032969476.1"/>
</dbReference>
<dbReference type="PIRSF" id="PIRSF013674">
    <property type="entry name" value="PXMP4"/>
    <property type="match status" value="1"/>
</dbReference>
<comment type="subcellular location">
    <subcellularLocation>
        <location evidence="1">Peroxisome membrane</location>
    </subcellularLocation>
</comment>
<reference evidence="3" key="1">
    <citation type="submission" date="2025-08" db="UniProtKB">
        <authorList>
            <consortium name="RefSeq"/>
        </authorList>
    </citation>
    <scope>IDENTIFICATION</scope>
    <source>
        <tissue evidence="3">Sperm</tissue>
    </source>
</reference>
<protein>
    <recommendedName>
        <fullName evidence="1">Peroxisomal membrane protein 4</fullName>
    </recommendedName>
</protein>
<keyword evidence="2" id="KW-1185">Reference proteome</keyword>
<dbReference type="GO" id="GO:0005778">
    <property type="term" value="C:peroxisomal membrane"/>
    <property type="evidence" value="ECO:0007669"/>
    <property type="project" value="UniProtKB-SubCell"/>
</dbReference>
<organism evidence="2 3">
    <name type="scientific">Petromyzon marinus</name>
    <name type="common">Sea lamprey</name>
    <dbReference type="NCBI Taxonomy" id="7757"/>
    <lineage>
        <taxon>Eukaryota</taxon>
        <taxon>Metazoa</taxon>
        <taxon>Chordata</taxon>
        <taxon>Craniata</taxon>
        <taxon>Vertebrata</taxon>
        <taxon>Cyclostomata</taxon>
        <taxon>Hyperoartia</taxon>
        <taxon>Petromyzontiformes</taxon>
        <taxon>Petromyzontidae</taxon>
        <taxon>Petromyzon</taxon>
    </lineage>
</organism>
<keyword evidence="1" id="KW-0472">Membrane</keyword>
<dbReference type="PANTHER" id="PTHR15460:SF3">
    <property type="entry name" value="PEROXISOMAL MEMBRANE PROTEIN 4"/>
    <property type="match status" value="1"/>
</dbReference>